<evidence type="ECO:0000313" key="2">
    <source>
        <dbReference type="EMBL" id="GAA2254144.1"/>
    </source>
</evidence>
<accession>A0ABP5RAN2</accession>
<keyword evidence="3" id="KW-1185">Reference proteome</keyword>
<feature type="region of interest" description="Disordered" evidence="1">
    <location>
        <begin position="1"/>
        <end position="22"/>
    </location>
</feature>
<proteinExistence type="predicted"/>
<name>A0ABP5RAN2_9ACTN</name>
<organism evidence="2 3">
    <name type="scientific">Kitasatospora cystarginea</name>
    <dbReference type="NCBI Taxonomy" id="58350"/>
    <lineage>
        <taxon>Bacteria</taxon>
        <taxon>Bacillati</taxon>
        <taxon>Actinomycetota</taxon>
        <taxon>Actinomycetes</taxon>
        <taxon>Kitasatosporales</taxon>
        <taxon>Streptomycetaceae</taxon>
        <taxon>Kitasatospora</taxon>
    </lineage>
</organism>
<dbReference type="EMBL" id="BAAATR010000019">
    <property type="protein sequence ID" value="GAA2254144.1"/>
    <property type="molecule type" value="Genomic_DNA"/>
</dbReference>
<reference evidence="3" key="1">
    <citation type="journal article" date="2019" name="Int. J. Syst. Evol. Microbiol.">
        <title>The Global Catalogue of Microorganisms (GCM) 10K type strain sequencing project: providing services to taxonomists for standard genome sequencing and annotation.</title>
        <authorList>
            <consortium name="The Broad Institute Genomics Platform"/>
            <consortium name="The Broad Institute Genome Sequencing Center for Infectious Disease"/>
            <person name="Wu L."/>
            <person name="Ma J."/>
        </authorList>
    </citation>
    <scope>NUCLEOTIDE SEQUENCE [LARGE SCALE GENOMIC DNA]</scope>
    <source>
        <strain evidence="3">JCM 7356</strain>
    </source>
</reference>
<protein>
    <submittedName>
        <fullName evidence="2">Uncharacterized protein</fullName>
    </submittedName>
</protein>
<sequence length="80" mass="8744">MAKTFDEYKAERRKRVPVGNPLDDYDPVEAARLLTKRGTPKDWSFCECGSEKCPDKGKADGSALAPILGRSFPRGSRGAA</sequence>
<dbReference type="Proteomes" id="UP001500305">
    <property type="component" value="Unassembled WGS sequence"/>
</dbReference>
<evidence type="ECO:0000313" key="3">
    <source>
        <dbReference type="Proteomes" id="UP001500305"/>
    </source>
</evidence>
<dbReference type="RefSeq" id="WP_344638028.1">
    <property type="nucleotide sequence ID" value="NZ_BAAATR010000019.1"/>
</dbReference>
<comment type="caution">
    <text evidence="2">The sequence shown here is derived from an EMBL/GenBank/DDBJ whole genome shotgun (WGS) entry which is preliminary data.</text>
</comment>
<feature type="region of interest" description="Disordered" evidence="1">
    <location>
        <begin position="52"/>
        <end position="80"/>
    </location>
</feature>
<feature type="compositionally biased region" description="Basic and acidic residues" evidence="1">
    <location>
        <begin position="1"/>
        <end position="10"/>
    </location>
</feature>
<gene>
    <name evidence="2" type="ORF">GCM10010430_42360</name>
</gene>
<evidence type="ECO:0000256" key="1">
    <source>
        <dbReference type="SAM" id="MobiDB-lite"/>
    </source>
</evidence>